<dbReference type="AlphaFoldDB" id="A0A0E9LSI2"/>
<dbReference type="STRING" id="1236989.JCM15548_1633"/>
<gene>
    <name evidence="2" type="ORF">JCM15548_1633</name>
</gene>
<evidence type="ECO:0000313" key="3">
    <source>
        <dbReference type="Proteomes" id="UP000032900"/>
    </source>
</evidence>
<name>A0A0E9LSI2_9BACT</name>
<keyword evidence="3" id="KW-1185">Reference proteome</keyword>
<evidence type="ECO:0000256" key="1">
    <source>
        <dbReference type="SAM" id="MobiDB-lite"/>
    </source>
</evidence>
<organism evidence="2 3">
    <name type="scientific">Geofilum rubicundum JCM 15548</name>
    <dbReference type="NCBI Taxonomy" id="1236989"/>
    <lineage>
        <taxon>Bacteria</taxon>
        <taxon>Pseudomonadati</taxon>
        <taxon>Bacteroidota</taxon>
        <taxon>Bacteroidia</taxon>
        <taxon>Marinilabiliales</taxon>
        <taxon>Marinilabiliaceae</taxon>
        <taxon>Geofilum</taxon>
    </lineage>
</organism>
<feature type="region of interest" description="Disordered" evidence="1">
    <location>
        <begin position="29"/>
        <end position="54"/>
    </location>
</feature>
<dbReference type="EMBL" id="BAZW01000003">
    <property type="protein sequence ID" value="GAO28527.1"/>
    <property type="molecule type" value="Genomic_DNA"/>
</dbReference>
<comment type="caution">
    <text evidence="2">The sequence shown here is derived from an EMBL/GenBank/DDBJ whole genome shotgun (WGS) entry which is preliminary data.</text>
</comment>
<accession>A0A0E9LSI2</accession>
<dbReference type="RefSeq" id="WP_157482359.1">
    <property type="nucleotide sequence ID" value="NZ_BAZW01000003.1"/>
</dbReference>
<protein>
    <submittedName>
        <fullName evidence="2">Uncharacterized protein</fullName>
    </submittedName>
</protein>
<evidence type="ECO:0000313" key="2">
    <source>
        <dbReference type="EMBL" id="GAO28527.1"/>
    </source>
</evidence>
<sequence length="54" mass="5850">MGWIGQIGQMGLMGLIGFGADRVEGLNGGDGVKDDRKWDEVVRGRMPGWQTGED</sequence>
<dbReference type="Proteomes" id="UP000032900">
    <property type="component" value="Unassembled WGS sequence"/>
</dbReference>
<proteinExistence type="predicted"/>
<feature type="compositionally biased region" description="Basic and acidic residues" evidence="1">
    <location>
        <begin position="31"/>
        <end position="43"/>
    </location>
</feature>
<reference evidence="2 3" key="1">
    <citation type="journal article" date="2015" name="Microbes Environ.">
        <title>Distribution and evolution of nitrogen fixation genes in the phylum bacteroidetes.</title>
        <authorList>
            <person name="Inoue J."/>
            <person name="Oshima K."/>
            <person name="Suda W."/>
            <person name="Sakamoto M."/>
            <person name="Iino T."/>
            <person name="Noda S."/>
            <person name="Hongoh Y."/>
            <person name="Hattori M."/>
            <person name="Ohkuma M."/>
        </authorList>
    </citation>
    <scope>NUCLEOTIDE SEQUENCE [LARGE SCALE GENOMIC DNA]</scope>
    <source>
        <strain evidence="2">JCM 15548</strain>
    </source>
</reference>